<dbReference type="CDD" id="cd02440">
    <property type="entry name" value="AdoMet_MTases"/>
    <property type="match status" value="1"/>
</dbReference>
<proteinExistence type="predicted"/>
<dbReference type="InterPro" id="IPR041698">
    <property type="entry name" value="Methyltransf_25"/>
</dbReference>
<keyword evidence="3" id="KW-1185">Reference proteome</keyword>
<dbReference type="Proteomes" id="UP000632740">
    <property type="component" value="Unassembled WGS sequence"/>
</dbReference>
<accession>A0A919U4Y5</accession>
<dbReference type="Pfam" id="PF13649">
    <property type="entry name" value="Methyltransf_25"/>
    <property type="match status" value="1"/>
</dbReference>
<evidence type="ECO:0000313" key="3">
    <source>
        <dbReference type="Proteomes" id="UP000632740"/>
    </source>
</evidence>
<dbReference type="SUPFAM" id="SSF53335">
    <property type="entry name" value="S-adenosyl-L-methionine-dependent methyltransferases"/>
    <property type="match status" value="1"/>
</dbReference>
<reference evidence="2" key="1">
    <citation type="submission" date="2021-01" db="EMBL/GenBank/DDBJ databases">
        <title>Whole genome shotgun sequence of Cellulomonas chitinilytica NBRC 110799.</title>
        <authorList>
            <person name="Komaki H."/>
            <person name="Tamura T."/>
        </authorList>
    </citation>
    <scope>NUCLEOTIDE SEQUENCE</scope>
    <source>
        <strain evidence="2">NBRC 110799</strain>
    </source>
</reference>
<protein>
    <recommendedName>
        <fullName evidence="1">Methyltransferase domain-containing protein</fullName>
    </recommendedName>
</protein>
<dbReference type="InterPro" id="IPR029063">
    <property type="entry name" value="SAM-dependent_MTases_sf"/>
</dbReference>
<name>A0A919U4Y5_9CELL</name>
<gene>
    <name evidence="2" type="ORF">Cch01nite_43430</name>
</gene>
<dbReference type="Gene3D" id="2.20.130.10">
    <property type="entry name" value="CAC2371-like domains"/>
    <property type="match status" value="1"/>
</dbReference>
<evidence type="ECO:0000259" key="1">
    <source>
        <dbReference type="Pfam" id="PF13649"/>
    </source>
</evidence>
<dbReference type="EMBL" id="BONK01000021">
    <property type="protein sequence ID" value="GIG23619.1"/>
    <property type="molecule type" value="Genomic_DNA"/>
</dbReference>
<organism evidence="2 3">
    <name type="scientific">Cellulomonas chitinilytica</name>
    <dbReference type="NCBI Taxonomy" id="398759"/>
    <lineage>
        <taxon>Bacteria</taxon>
        <taxon>Bacillati</taxon>
        <taxon>Actinomycetota</taxon>
        <taxon>Actinomycetes</taxon>
        <taxon>Micrococcales</taxon>
        <taxon>Cellulomonadaceae</taxon>
        <taxon>Cellulomonas</taxon>
    </lineage>
</organism>
<dbReference type="AlphaFoldDB" id="A0A919U4Y5"/>
<comment type="caution">
    <text evidence="2">The sequence shown here is derived from an EMBL/GenBank/DDBJ whole genome shotgun (WGS) entry which is preliminary data.</text>
</comment>
<dbReference type="Gene3D" id="3.40.50.150">
    <property type="entry name" value="Vaccinia Virus protein VP39"/>
    <property type="match status" value="1"/>
</dbReference>
<sequence length="232" mass="25051">MYGLLRGTHFDAAPYLAFVRAEGEPALELGCGDVGPFLELVRQGLDVEGVDSSQDMVRRCLEKAAAEGLSPAVHHQRMEDLALDRRFRAIYLAGPTFNLLPDDATAARALGAIGRHLLPGGAALVPLWTPPPTPDDEIGRVREAVTDDGYRATFAVVGEVHDPATRTRTSRVRYELGDADGGQVLERDWILHWYASDDLARMVAEAGLTIESVTEPAPDEQVVTLRPSAAGA</sequence>
<feature type="domain" description="Methyltransferase" evidence="1">
    <location>
        <begin position="27"/>
        <end position="121"/>
    </location>
</feature>
<evidence type="ECO:0000313" key="2">
    <source>
        <dbReference type="EMBL" id="GIG23619.1"/>
    </source>
</evidence>